<evidence type="ECO:0000313" key="7">
    <source>
        <dbReference type="Proteomes" id="UP001652620"/>
    </source>
</evidence>
<evidence type="ECO:0000256" key="5">
    <source>
        <dbReference type="ARBA" id="ARBA00039385"/>
    </source>
</evidence>
<dbReference type="PROSITE" id="PS51808">
    <property type="entry name" value="CHCH"/>
    <property type="match status" value="1"/>
</dbReference>
<dbReference type="PANTHER" id="PTHR21107">
    <property type="entry name" value="CYTOCHROME C OXIDASE ASSEMBLY PROTEIN COX19"/>
    <property type="match status" value="1"/>
</dbReference>
<organism evidence="7 8">
    <name type="scientific">Bactrocera dorsalis</name>
    <name type="common">Oriental fruit fly</name>
    <name type="synonym">Dacus dorsalis</name>
    <dbReference type="NCBI Taxonomy" id="27457"/>
    <lineage>
        <taxon>Eukaryota</taxon>
        <taxon>Metazoa</taxon>
        <taxon>Ecdysozoa</taxon>
        <taxon>Arthropoda</taxon>
        <taxon>Hexapoda</taxon>
        <taxon>Insecta</taxon>
        <taxon>Pterygota</taxon>
        <taxon>Neoptera</taxon>
        <taxon>Endopterygota</taxon>
        <taxon>Diptera</taxon>
        <taxon>Brachycera</taxon>
        <taxon>Muscomorpha</taxon>
        <taxon>Tephritoidea</taxon>
        <taxon>Tephritidae</taxon>
        <taxon>Bactrocera</taxon>
        <taxon>Bactrocera</taxon>
    </lineage>
</organism>
<comment type="subcellular location">
    <subcellularLocation>
        <location evidence="1">Cytoplasm</location>
    </subcellularLocation>
</comment>
<proteinExistence type="inferred from homology"/>
<dbReference type="Proteomes" id="UP001652620">
    <property type="component" value="Chromosome 3"/>
</dbReference>
<evidence type="ECO:0000256" key="3">
    <source>
        <dbReference type="ARBA" id="ARBA00023157"/>
    </source>
</evidence>
<evidence type="ECO:0000256" key="2">
    <source>
        <dbReference type="ARBA" id="ARBA00022490"/>
    </source>
</evidence>
<dbReference type="InterPro" id="IPR051383">
    <property type="entry name" value="COX19"/>
</dbReference>
<comment type="similarity">
    <text evidence="4">Belongs to the COX19 family.</text>
</comment>
<accession>A0ABM3JK58</accession>
<dbReference type="GeneID" id="109579684"/>
<dbReference type="SUPFAM" id="SSF47072">
    <property type="entry name" value="Cysteine alpha-hairpin motif"/>
    <property type="match status" value="1"/>
</dbReference>
<evidence type="ECO:0000256" key="1">
    <source>
        <dbReference type="ARBA" id="ARBA00004496"/>
    </source>
</evidence>
<evidence type="ECO:0000313" key="8">
    <source>
        <dbReference type="RefSeq" id="XP_049309599.1"/>
    </source>
</evidence>
<protein>
    <recommendedName>
        <fullName evidence="5">Cytochrome c oxidase assembly protein COX19</fullName>
    </recommendedName>
</protein>
<evidence type="ECO:0000256" key="6">
    <source>
        <dbReference type="SAM" id="MobiDB-lite"/>
    </source>
</evidence>
<feature type="compositionally biased region" description="Basic and acidic residues" evidence="6">
    <location>
        <begin position="76"/>
        <end position="94"/>
    </location>
</feature>
<sequence length="94" mass="11128">MNSNTLNQKSFIPTPPEKGSFPLDHESICKKYYLLYMNCLRRNNDNNSQCRQEAKEYLGCRMQNNLMEQTQWSKLGFEDESKTNTKDNNKNKLQ</sequence>
<keyword evidence="3" id="KW-1015">Disulfide bond</keyword>
<feature type="region of interest" description="Disordered" evidence="6">
    <location>
        <begin position="71"/>
        <end position="94"/>
    </location>
</feature>
<dbReference type="PANTHER" id="PTHR21107:SF2">
    <property type="entry name" value="CYTOCHROME C OXIDASE ASSEMBLY PROTEIN COX19"/>
    <property type="match status" value="1"/>
</dbReference>
<evidence type="ECO:0000256" key="4">
    <source>
        <dbReference type="ARBA" id="ARBA00038223"/>
    </source>
</evidence>
<reference evidence="8" key="1">
    <citation type="submission" date="2025-08" db="UniProtKB">
        <authorList>
            <consortium name="RefSeq"/>
        </authorList>
    </citation>
    <scope>IDENTIFICATION</scope>
    <source>
        <tissue evidence="8">Adult</tissue>
    </source>
</reference>
<dbReference type="InterPro" id="IPR009069">
    <property type="entry name" value="Cys_alpha_HP_mot_SF"/>
</dbReference>
<keyword evidence="7" id="KW-1185">Reference proteome</keyword>
<keyword evidence="2" id="KW-0963">Cytoplasm</keyword>
<name>A0ABM3JK58_BACDO</name>
<gene>
    <name evidence="8" type="primary">LOC109579684</name>
</gene>
<dbReference type="RefSeq" id="XP_049309599.1">
    <property type="nucleotide sequence ID" value="XM_049453642.1"/>
</dbReference>